<keyword evidence="3" id="KW-1185">Reference proteome</keyword>
<protein>
    <submittedName>
        <fullName evidence="2">Uncharacterized protein</fullName>
    </submittedName>
</protein>
<name>A0A1Y2IIQ6_TRAC3</name>
<dbReference type="AlphaFoldDB" id="A0A1Y2IIQ6"/>
<organism evidence="2 3">
    <name type="scientific">Trametes coccinea (strain BRFM310)</name>
    <name type="common">Pycnoporus coccineus</name>
    <dbReference type="NCBI Taxonomy" id="1353009"/>
    <lineage>
        <taxon>Eukaryota</taxon>
        <taxon>Fungi</taxon>
        <taxon>Dikarya</taxon>
        <taxon>Basidiomycota</taxon>
        <taxon>Agaricomycotina</taxon>
        <taxon>Agaricomycetes</taxon>
        <taxon>Polyporales</taxon>
        <taxon>Polyporaceae</taxon>
        <taxon>Trametes</taxon>
    </lineage>
</organism>
<feature type="region of interest" description="Disordered" evidence="1">
    <location>
        <begin position="110"/>
        <end position="133"/>
    </location>
</feature>
<evidence type="ECO:0000313" key="2">
    <source>
        <dbReference type="EMBL" id="OSD01050.1"/>
    </source>
</evidence>
<dbReference type="Proteomes" id="UP000193067">
    <property type="component" value="Unassembled WGS sequence"/>
</dbReference>
<accession>A0A1Y2IIQ6</accession>
<dbReference type="EMBL" id="KZ084114">
    <property type="protein sequence ID" value="OSD01050.1"/>
    <property type="molecule type" value="Genomic_DNA"/>
</dbReference>
<evidence type="ECO:0000313" key="3">
    <source>
        <dbReference type="Proteomes" id="UP000193067"/>
    </source>
</evidence>
<sequence length="133" mass="14317">MSGRSVDPSANPQLATLYIAGRTAIAVGWIACIAESAGSSATVQCGRSVRRCHGMFGSEDAVCLVVEVQRRFLALACSRVDPVFSHPTLPSTALYSITKLTSTQPWVRRRARGESDCNQEDQTENNDITGRAS</sequence>
<gene>
    <name evidence="2" type="ORF">PYCCODRAFT_571327</name>
</gene>
<reference evidence="2 3" key="1">
    <citation type="journal article" date="2015" name="Biotechnol. Biofuels">
        <title>Enhanced degradation of softwood versus hardwood by the white-rot fungus Pycnoporus coccineus.</title>
        <authorList>
            <person name="Couturier M."/>
            <person name="Navarro D."/>
            <person name="Chevret D."/>
            <person name="Henrissat B."/>
            <person name="Piumi F."/>
            <person name="Ruiz-Duenas F.J."/>
            <person name="Martinez A.T."/>
            <person name="Grigoriev I.V."/>
            <person name="Riley R."/>
            <person name="Lipzen A."/>
            <person name="Berrin J.G."/>
            <person name="Master E.R."/>
            <person name="Rosso M.N."/>
        </authorList>
    </citation>
    <scope>NUCLEOTIDE SEQUENCE [LARGE SCALE GENOMIC DNA]</scope>
    <source>
        <strain evidence="2 3">BRFM310</strain>
    </source>
</reference>
<evidence type="ECO:0000256" key="1">
    <source>
        <dbReference type="SAM" id="MobiDB-lite"/>
    </source>
</evidence>
<proteinExistence type="predicted"/>